<accession>A0A914PH89</accession>
<protein>
    <submittedName>
        <fullName evidence="4">EB domain-containing protein</fullName>
    </submittedName>
</protein>
<dbReference type="AlphaFoldDB" id="A0A914PH89"/>
<evidence type="ECO:0000313" key="3">
    <source>
        <dbReference type="Proteomes" id="UP000887578"/>
    </source>
</evidence>
<dbReference type="InterPro" id="IPR006149">
    <property type="entry name" value="EB_dom"/>
</dbReference>
<name>A0A914PH89_9BILA</name>
<evidence type="ECO:0000313" key="4">
    <source>
        <dbReference type="WBParaSite" id="PDA_v2.g17675.t1"/>
    </source>
</evidence>
<evidence type="ECO:0000259" key="2">
    <source>
        <dbReference type="Pfam" id="PF01683"/>
    </source>
</evidence>
<dbReference type="Pfam" id="PF01683">
    <property type="entry name" value="EB"/>
    <property type="match status" value="1"/>
</dbReference>
<dbReference type="WBParaSite" id="PDA_v2.g17675.t1">
    <property type="protein sequence ID" value="PDA_v2.g17675.t1"/>
    <property type="gene ID" value="PDA_v2.g17675"/>
</dbReference>
<evidence type="ECO:0000256" key="1">
    <source>
        <dbReference type="SAM" id="MobiDB-lite"/>
    </source>
</evidence>
<reference evidence="4" key="1">
    <citation type="submission" date="2022-11" db="UniProtKB">
        <authorList>
            <consortium name="WormBaseParasite"/>
        </authorList>
    </citation>
    <scope>IDENTIFICATION</scope>
</reference>
<dbReference type="Proteomes" id="UP000887578">
    <property type="component" value="Unplaced"/>
</dbReference>
<proteinExistence type="predicted"/>
<feature type="domain" description="EB" evidence="2">
    <location>
        <begin position="209"/>
        <end position="264"/>
    </location>
</feature>
<feature type="compositionally biased region" description="Low complexity" evidence="1">
    <location>
        <begin position="58"/>
        <end position="86"/>
    </location>
</feature>
<sequence length="431" mass="47300">MQPNTIEPSPCHMALSPCPTMAPYQCIYSAEKQNSYCCTMSGTANIPFAFHSRRPGVQMHPQQQGPGSPQLHPQQQQQPMQGQFPPKTMTVSNNNFPSDQMLVTGPNGEQVPRSMIPIQLLSSEKLPAALPGAPVSGCPSQTQPLLNAESRQAHPCSTMSRCPDGFTCYSNFPDGRNAQCCTTMPSNEDDATFMRAMMPGKIREPIKVCPPGFIKLGSVCKRMFYVGQPGCSSDEQCQSMSNSTFCEKGYCRCPEKKLIHQSECVDSCPEGYVHIAGRCHDLTTIVFMDSVEDRANGTIGGYCGETVVVEDQCIVPNSYCNERSVTCNCKPGFELKMNFEDKNDTGSCIKVEDSKYEDEEKFLQPAADDDNYIPDEISIESLPSFYIIPANDSNNIELDDGNNSTSTAAQNENDLKAAEILLNDTSALILF</sequence>
<feature type="region of interest" description="Disordered" evidence="1">
    <location>
        <begin position="56"/>
        <end position="110"/>
    </location>
</feature>
<organism evidence="3 4">
    <name type="scientific">Panagrolaimus davidi</name>
    <dbReference type="NCBI Taxonomy" id="227884"/>
    <lineage>
        <taxon>Eukaryota</taxon>
        <taxon>Metazoa</taxon>
        <taxon>Ecdysozoa</taxon>
        <taxon>Nematoda</taxon>
        <taxon>Chromadorea</taxon>
        <taxon>Rhabditida</taxon>
        <taxon>Tylenchina</taxon>
        <taxon>Panagrolaimomorpha</taxon>
        <taxon>Panagrolaimoidea</taxon>
        <taxon>Panagrolaimidae</taxon>
        <taxon>Panagrolaimus</taxon>
    </lineage>
</organism>
<feature type="compositionally biased region" description="Polar residues" evidence="1">
    <location>
        <begin position="89"/>
        <end position="98"/>
    </location>
</feature>
<keyword evidence="3" id="KW-1185">Reference proteome</keyword>